<keyword evidence="3 6" id="KW-0812">Transmembrane</keyword>
<feature type="transmembrane region" description="Helical" evidence="6">
    <location>
        <begin position="245"/>
        <end position="268"/>
    </location>
</feature>
<keyword evidence="8" id="KW-1185">Reference proteome</keyword>
<feature type="transmembrane region" description="Helical" evidence="6">
    <location>
        <begin position="122"/>
        <end position="143"/>
    </location>
</feature>
<organism evidence="7 8">
    <name type="scientific">Salinisphaera dokdonensis CL-ES53</name>
    <dbReference type="NCBI Taxonomy" id="1304272"/>
    <lineage>
        <taxon>Bacteria</taxon>
        <taxon>Pseudomonadati</taxon>
        <taxon>Pseudomonadota</taxon>
        <taxon>Gammaproteobacteria</taxon>
        <taxon>Salinisphaerales</taxon>
        <taxon>Salinisphaeraceae</taxon>
        <taxon>Salinisphaera</taxon>
    </lineage>
</organism>
<dbReference type="Pfam" id="PF02653">
    <property type="entry name" value="BPD_transp_2"/>
    <property type="match status" value="1"/>
</dbReference>
<comment type="caution">
    <text evidence="7">The sequence shown here is derived from an EMBL/GenBank/DDBJ whole genome shotgun (WGS) entry which is preliminary data.</text>
</comment>
<dbReference type="PANTHER" id="PTHR30482:SF17">
    <property type="entry name" value="ABC TRANSPORTER ATP-BINDING PROTEIN"/>
    <property type="match status" value="1"/>
</dbReference>
<keyword evidence="2" id="KW-1003">Cell membrane</keyword>
<evidence type="ECO:0000313" key="8">
    <source>
        <dbReference type="Proteomes" id="UP001460888"/>
    </source>
</evidence>
<reference evidence="7 8" key="1">
    <citation type="submission" date="2013-03" db="EMBL/GenBank/DDBJ databases">
        <title>Salinisphaera dokdonensis CL-ES53 Genome Sequencing.</title>
        <authorList>
            <person name="Li C."/>
            <person name="Lai Q."/>
            <person name="Shao Z."/>
        </authorList>
    </citation>
    <scope>NUCLEOTIDE SEQUENCE [LARGE SCALE GENOMIC DNA]</scope>
    <source>
        <strain evidence="7 8">CL-ES53</strain>
    </source>
</reference>
<name>A0ABV2B4U3_9GAMM</name>
<gene>
    <name evidence="7" type="ORF">SADO_14994</name>
</gene>
<feature type="transmembrane region" description="Helical" evidence="6">
    <location>
        <begin position="343"/>
        <end position="365"/>
    </location>
</feature>
<sequence length="393" mass="42478">MMRLLSGDTPRSPALTVLLVIIVLALAFAPFLFPGPLAYRTYSSICLFTMLVLSYDILLGYTRIISFAHAMFYGIGAYAMAISLRDLGGGWGAIGVGLAAGLATALAVAFVIALFSLRVRAVFFALVTLAVAVGFMTLVSKLYHFTGGEDGIAFQVPFVLGPGYTLTDEPVPGFNLIGFLTSGDFAGAWFDVRTSGMVLIYYVLFVAAVCIFFALLRMMNSPFGRVCKAIRENEFRAEALGYRTVAFRTINVCISAMIAAFAGALAALSLRYINPESTLSFDLMVNVLLITVIGGMGTLYGAIVGTALFVLAETYLQSLLAVAHEASASLPLVHAMLDPERWYLWLGLLFVLSVYFFPRGIVGQLRLRSESRRRRVGADINPGPATDPKETRG</sequence>
<feature type="transmembrane region" description="Helical" evidence="6">
    <location>
        <begin position="288"/>
        <end position="312"/>
    </location>
</feature>
<evidence type="ECO:0000256" key="3">
    <source>
        <dbReference type="ARBA" id="ARBA00022692"/>
    </source>
</evidence>
<evidence type="ECO:0000256" key="5">
    <source>
        <dbReference type="ARBA" id="ARBA00023136"/>
    </source>
</evidence>
<keyword evidence="4 6" id="KW-1133">Transmembrane helix</keyword>
<comment type="subcellular location">
    <subcellularLocation>
        <location evidence="1">Cell inner membrane</location>
        <topology evidence="1">Multi-pass membrane protein</topology>
    </subcellularLocation>
</comment>
<feature type="transmembrane region" description="Helical" evidence="6">
    <location>
        <begin position="199"/>
        <end position="216"/>
    </location>
</feature>
<evidence type="ECO:0000256" key="4">
    <source>
        <dbReference type="ARBA" id="ARBA00022989"/>
    </source>
</evidence>
<feature type="transmembrane region" description="Helical" evidence="6">
    <location>
        <begin position="39"/>
        <end position="58"/>
    </location>
</feature>
<dbReference type="CDD" id="cd06581">
    <property type="entry name" value="TM_PBP1_LivM_like"/>
    <property type="match status" value="1"/>
</dbReference>
<dbReference type="RefSeq" id="WP_353112887.1">
    <property type="nucleotide sequence ID" value="NZ_APND01000005.1"/>
</dbReference>
<dbReference type="Proteomes" id="UP001460888">
    <property type="component" value="Unassembled WGS sequence"/>
</dbReference>
<evidence type="ECO:0000256" key="6">
    <source>
        <dbReference type="SAM" id="Phobius"/>
    </source>
</evidence>
<dbReference type="EMBL" id="APND01000005">
    <property type="protein sequence ID" value="MES1930567.1"/>
    <property type="molecule type" value="Genomic_DNA"/>
</dbReference>
<evidence type="ECO:0000313" key="7">
    <source>
        <dbReference type="EMBL" id="MES1930567.1"/>
    </source>
</evidence>
<feature type="transmembrane region" description="Helical" evidence="6">
    <location>
        <begin position="319"/>
        <end position="337"/>
    </location>
</feature>
<keyword evidence="5 6" id="KW-0472">Membrane</keyword>
<feature type="transmembrane region" description="Helical" evidence="6">
    <location>
        <begin position="65"/>
        <end position="84"/>
    </location>
</feature>
<evidence type="ECO:0000256" key="2">
    <source>
        <dbReference type="ARBA" id="ARBA00022475"/>
    </source>
</evidence>
<evidence type="ECO:0000256" key="1">
    <source>
        <dbReference type="ARBA" id="ARBA00004429"/>
    </source>
</evidence>
<feature type="transmembrane region" description="Helical" evidence="6">
    <location>
        <begin position="12"/>
        <end position="33"/>
    </location>
</feature>
<dbReference type="PANTHER" id="PTHR30482">
    <property type="entry name" value="HIGH-AFFINITY BRANCHED-CHAIN AMINO ACID TRANSPORT SYSTEM PERMEASE"/>
    <property type="match status" value="1"/>
</dbReference>
<feature type="transmembrane region" description="Helical" evidence="6">
    <location>
        <begin position="90"/>
        <end position="115"/>
    </location>
</feature>
<accession>A0ABV2B4U3</accession>
<dbReference type="InterPro" id="IPR001851">
    <property type="entry name" value="ABC_transp_permease"/>
</dbReference>
<dbReference type="InterPro" id="IPR043428">
    <property type="entry name" value="LivM-like"/>
</dbReference>
<proteinExistence type="predicted"/>
<protein>
    <submittedName>
        <fullName evidence="7">High-affinity branched-chain amino acid transport system permease protein LivM (LIV-I protein M)</fullName>
    </submittedName>
</protein>